<name>A0ABN9UYU5_9DINO</name>
<evidence type="ECO:0000313" key="1">
    <source>
        <dbReference type="EMBL" id="CAK0864722.1"/>
    </source>
</evidence>
<comment type="caution">
    <text evidence="1">The sequence shown here is derived from an EMBL/GenBank/DDBJ whole genome shotgun (WGS) entry which is preliminary data.</text>
</comment>
<feature type="non-terminal residue" evidence="1">
    <location>
        <position position="1"/>
    </location>
</feature>
<protein>
    <recommendedName>
        <fullName evidence="3">Subtilisin</fullName>
    </recommendedName>
</protein>
<proteinExistence type="predicted"/>
<evidence type="ECO:0000313" key="2">
    <source>
        <dbReference type="Proteomes" id="UP001189429"/>
    </source>
</evidence>
<dbReference type="EMBL" id="CAUYUJ010016393">
    <property type="protein sequence ID" value="CAK0864722.1"/>
    <property type="molecule type" value="Genomic_DNA"/>
</dbReference>
<dbReference type="Proteomes" id="UP001189429">
    <property type="component" value="Unassembled WGS sequence"/>
</dbReference>
<sequence length="108" mass="11503">ALAQHNTAECFWLRGLIPQQQWLAVPPPTDDLPLEFTGANGLEQGMFGAGTASRPVEMFGNASGGEDSAVPSLRKAGVAIVCFNQILPEIEIRGSSLAHWGARVSDTR</sequence>
<organism evidence="1 2">
    <name type="scientific">Prorocentrum cordatum</name>
    <dbReference type="NCBI Taxonomy" id="2364126"/>
    <lineage>
        <taxon>Eukaryota</taxon>
        <taxon>Sar</taxon>
        <taxon>Alveolata</taxon>
        <taxon>Dinophyceae</taxon>
        <taxon>Prorocentrales</taxon>
        <taxon>Prorocentraceae</taxon>
        <taxon>Prorocentrum</taxon>
    </lineage>
</organism>
<reference evidence="1" key="1">
    <citation type="submission" date="2023-10" db="EMBL/GenBank/DDBJ databases">
        <authorList>
            <person name="Chen Y."/>
            <person name="Shah S."/>
            <person name="Dougan E. K."/>
            <person name="Thang M."/>
            <person name="Chan C."/>
        </authorList>
    </citation>
    <scope>NUCLEOTIDE SEQUENCE [LARGE SCALE GENOMIC DNA]</scope>
</reference>
<keyword evidence="2" id="KW-1185">Reference proteome</keyword>
<evidence type="ECO:0008006" key="3">
    <source>
        <dbReference type="Google" id="ProtNLM"/>
    </source>
</evidence>
<accession>A0ABN9UYU5</accession>
<gene>
    <name evidence="1" type="ORF">PCOR1329_LOCUS52510</name>
</gene>